<dbReference type="AlphaFoldDB" id="A0A2M9BE46"/>
<proteinExistence type="predicted"/>
<feature type="transmembrane region" description="Helical" evidence="1">
    <location>
        <begin position="207"/>
        <end position="240"/>
    </location>
</feature>
<keyword evidence="3" id="KW-1185">Reference proteome</keyword>
<evidence type="ECO:0000313" key="3">
    <source>
        <dbReference type="Proteomes" id="UP000230842"/>
    </source>
</evidence>
<sequence length="287" mass="28151">MRPVEVATERRTGPAQVVARELMAAQSAWPRALTGLAPVLLVLVAFVAGISSALPATPYDGAAVSAAAWVAPALVVVQAMLAALWPVTALATPSRPYGGSVHGGGLGPAYGSSNGSVPPVGGHRTTLQATPLRTVDLAVADLALGALRAFLGGAVVLAAAVALGAVDAVRALVAVPALMLVAFVAGGVAAAVVAWVRTENAARGVRLVVLALAVLGVAGPGALPSLLSAAAALSPVGWAVELVRTACLAAPPDLADVVAIVWLVGGLLVVGIAGTVAGAVRHGGRPR</sequence>
<name>A0A2M9BE46_9ACTN</name>
<keyword evidence="1" id="KW-1133">Transmembrane helix</keyword>
<feature type="transmembrane region" description="Helical" evidence="1">
    <location>
        <begin position="171"/>
        <end position="195"/>
    </location>
</feature>
<comment type="caution">
    <text evidence="2">The sequence shown here is derived from an EMBL/GenBank/DDBJ whole genome shotgun (WGS) entry which is preliminary data.</text>
</comment>
<protein>
    <recommendedName>
        <fullName evidence="4">ABC-2 type transport system permease protein</fullName>
    </recommendedName>
</protein>
<feature type="transmembrane region" description="Helical" evidence="1">
    <location>
        <begin position="260"/>
        <end position="280"/>
    </location>
</feature>
<dbReference type="EMBL" id="PGEZ01000001">
    <property type="protein sequence ID" value="PJJ56223.1"/>
    <property type="molecule type" value="Genomic_DNA"/>
</dbReference>
<accession>A0A2M9BE46</accession>
<organism evidence="2 3">
    <name type="scientific">Mumia flava</name>
    <dbReference type="NCBI Taxonomy" id="1348852"/>
    <lineage>
        <taxon>Bacteria</taxon>
        <taxon>Bacillati</taxon>
        <taxon>Actinomycetota</taxon>
        <taxon>Actinomycetes</taxon>
        <taxon>Propionibacteriales</taxon>
        <taxon>Nocardioidaceae</taxon>
        <taxon>Mumia</taxon>
    </lineage>
</organism>
<keyword evidence="1" id="KW-0812">Transmembrane</keyword>
<gene>
    <name evidence="2" type="ORF">CLV56_0427</name>
</gene>
<evidence type="ECO:0000256" key="1">
    <source>
        <dbReference type="SAM" id="Phobius"/>
    </source>
</evidence>
<keyword evidence="1" id="KW-0472">Membrane</keyword>
<feature type="transmembrane region" description="Helical" evidence="1">
    <location>
        <begin position="142"/>
        <end position="165"/>
    </location>
</feature>
<evidence type="ECO:0000313" key="2">
    <source>
        <dbReference type="EMBL" id="PJJ56223.1"/>
    </source>
</evidence>
<feature type="transmembrane region" description="Helical" evidence="1">
    <location>
        <begin position="66"/>
        <end position="87"/>
    </location>
</feature>
<feature type="transmembrane region" description="Helical" evidence="1">
    <location>
        <begin position="32"/>
        <end position="54"/>
    </location>
</feature>
<reference evidence="2 3" key="1">
    <citation type="submission" date="2017-11" db="EMBL/GenBank/DDBJ databases">
        <title>Genomic Encyclopedia of Archaeal and Bacterial Type Strains, Phase II (KMG-II): From Individual Species to Whole Genera.</title>
        <authorList>
            <person name="Goeker M."/>
        </authorList>
    </citation>
    <scope>NUCLEOTIDE SEQUENCE [LARGE SCALE GENOMIC DNA]</scope>
    <source>
        <strain evidence="2 3">DSM 27763</strain>
    </source>
</reference>
<dbReference type="RefSeq" id="WP_039343749.1">
    <property type="nucleotide sequence ID" value="NZ_PGEZ01000001.1"/>
</dbReference>
<dbReference type="Proteomes" id="UP000230842">
    <property type="component" value="Unassembled WGS sequence"/>
</dbReference>
<evidence type="ECO:0008006" key="4">
    <source>
        <dbReference type="Google" id="ProtNLM"/>
    </source>
</evidence>